<name>A0A1H6S6S1_9LACT</name>
<evidence type="ECO:0000259" key="5">
    <source>
        <dbReference type="Pfam" id="PF24568"/>
    </source>
</evidence>
<reference evidence="7" key="1">
    <citation type="submission" date="2016-10" db="EMBL/GenBank/DDBJ databases">
        <authorList>
            <person name="Varghese N."/>
            <person name="Submissions S."/>
        </authorList>
    </citation>
    <scope>NUCLEOTIDE SEQUENCE [LARGE SCALE GENOMIC DNA]</scope>
    <source>
        <strain evidence="7">DSM 25751</strain>
    </source>
</reference>
<feature type="compositionally biased region" description="Basic and acidic residues" evidence="3">
    <location>
        <begin position="286"/>
        <end position="407"/>
    </location>
</feature>
<keyword evidence="6" id="KW-0378">Hydrolase</keyword>
<dbReference type="SUPFAM" id="SSF51261">
    <property type="entry name" value="Duplicated hybrid motif"/>
    <property type="match status" value="1"/>
</dbReference>
<dbReference type="PANTHER" id="PTHR21666">
    <property type="entry name" value="PEPTIDASE-RELATED"/>
    <property type="match status" value="1"/>
</dbReference>
<organism evidence="6 7">
    <name type="scientific">Alkalibacterium gilvum</name>
    <dbReference type="NCBI Taxonomy" id="1130080"/>
    <lineage>
        <taxon>Bacteria</taxon>
        <taxon>Bacillati</taxon>
        <taxon>Bacillota</taxon>
        <taxon>Bacilli</taxon>
        <taxon>Lactobacillales</taxon>
        <taxon>Carnobacteriaceae</taxon>
        <taxon>Alkalibacterium</taxon>
    </lineage>
</organism>
<evidence type="ECO:0000259" key="4">
    <source>
        <dbReference type="Pfam" id="PF01551"/>
    </source>
</evidence>
<feature type="domain" description="M23ase beta-sheet core" evidence="4">
    <location>
        <begin position="441"/>
        <end position="534"/>
    </location>
</feature>
<gene>
    <name evidence="6" type="ORF">SAMN04488113_10529</name>
</gene>
<evidence type="ECO:0000256" key="1">
    <source>
        <dbReference type="ARBA" id="ARBA00022729"/>
    </source>
</evidence>
<feature type="coiled-coil region" evidence="2">
    <location>
        <begin position="25"/>
        <end position="126"/>
    </location>
</feature>
<feature type="domain" description="Peptidoglycan hydrolase PcsB coiled-coil" evidence="5">
    <location>
        <begin position="109"/>
        <end position="182"/>
    </location>
</feature>
<accession>A0A1H6S6S1</accession>
<dbReference type="Pfam" id="PF01551">
    <property type="entry name" value="Peptidase_M23"/>
    <property type="match status" value="1"/>
</dbReference>
<feature type="region of interest" description="Disordered" evidence="3">
    <location>
        <begin position="286"/>
        <end position="415"/>
    </location>
</feature>
<keyword evidence="7" id="KW-1185">Reference proteome</keyword>
<dbReference type="InterPro" id="IPR050570">
    <property type="entry name" value="Cell_wall_metabolism_enzyme"/>
</dbReference>
<dbReference type="STRING" id="1130080.SAMN04488113_10529"/>
<dbReference type="InterPro" id="IPR011055">
    <property type="entry name" value="Dup_hybrid_motif"/>
</dbReference>
<evidence type="ECO:0000256" key="3">
    <source>
        <dbReference type="SAM" id="MobiDB-lite"/>
    </source>
</evidence>
<keyword evidence="1" id="KW-0732">Signal</keyword>
<dbReference type="PANTHER" id="PTHR21666:SF270">
    <property type="entry name" value="MUREIN HYDROLASE ACTIVATOR ENVC"/>
    <property type="match status" value="1"/>
</dbReference>
<dbReference type="Gene3D" id="2.70.70.10">
    <property type="entry name" value="Glucose Permease (Domain IIA)"/>
    <property type="match status" value="1"/>
</dbReference>
<dbReference type="RefSeq" id="WP_091633104.1">
    <property type="nucleotide sequence ID" value="NZ_FNYW01000005.1"/>
</dbReference>
<dbReference type="Proteomes" id="UP000198564">
    <property type="component" value="Unassembled WGS sequence"/>
</dbReference>
<evidence type="ECO:0000313" key="6">
    <source>
        <dbReference type="EMBL" id="SEI60507.1"/>
    </source>
</evidence>
<feature type="coiled-coil region" evidence="2">
    <location>
        <begin position="180"/>
        <end position="218"/>
    </location>
</feature>
<dbReference type="AlphaFoldDB" id="A0A1H6S6S1"/>
<protein>
    <submittedName>
        <fullName evidence="6">Murein DD-endopeptidase MepM and murein hydrolase activator NlpD, contain LysM domain</fullName>
    </submittedName>
</protein>
<dbReference type="Pfam" id="PF24568">
    <property type="entry name" value="CC_PcsB"/>
    <property type="match status" value="1"/>
</dbReference>
<dbReference type="OrthoDB" id="9805070at2"/>
<dbReference type="CDD" id="cd12797">
    <property type="entry name" value="M23_peptidase"/>
    <property type="match status" value="1"/>
</dbReference>
<evidence type="ECO:0000313" key="7">
    <source>
        <dbReference type="Proteomes" id="UP000198564"/>
    </source>
</evidence>
<keyword evidence="2" id="KW-0175">Coiled coil</keyword>
<proteinExistence type="predicted"/>
<dbReference type="Gene3D" id="6.10.250.3150">
    <property type="match status" value="1"/>
</dbReference>
<sequence>MKNKLVLGLVSSLLFTTAAPLMGNVVQAEESLEELKKEKEAIEDRSEELGSVIEETESEMSALEQERQELETNIQSLQITIEGLTKDIETQEERLEEKNKEIEELNKEIEKLTEAIELRNEKLQTQARATQTKWNPANIVHMIISAEDLSDLIGRMGIIGTLVSANQTIIEDQQRDQEALVEAESKIQVEKEQVETLLVEVKANREELSLQQTELDNEIMYVAERYQMNATEKDQFVSDQFVLAQETMALSADIEAEEERIAEEKRLEEERIAEEKRQEALRVAEEERLEKERMAREKREEEHVAEEKRQTAEKAETVEEEKVMQVVNKDEKNNQNKQKEKAAEKRRQEKIKAEKATAKAREEESARKEKKAAKEREEAARKAAAERAEAARIAAEKAKAEKEKEEASTSSNGGWLRPASGYFSSSYGYRIHPVTHERGSFHNGLDIAGGGPIRAARAGRVVAASYSGTYGNRVIIDHGDGYRSLYAHMQTGLSVSVGQSVSQGQQLGIMGTTGRSTGVHLHFIVYKNGRTVNPAHYIR</sequence>
<dbReference type="GO" id="GO:0004222">
    <property type="term" value="F:metalloendopeptidase activity"/>
    <property type="evidence" value="ECO:0007669"/>
    <property type="project" value="TreeGrafter"/>
</dbReference>
<dbReference type="InterPro" id="IPR016047">
    <property type="entry name" value="M23ase_b-sheet_dom"/>
</dbReference>
<dbReference type="InterPro" id="IPR057309">
    <property type="entry name" value="PcsB_CC"/>
</dbReference>
<evidence type="ECO:0000256" key="2">
    <source>
        <dbReference type="SAM" id="Coils"/>
    </source>
</evidence>
<dbReference type="EMBL" id="FNYW01000005">
    <property type="protein sequence ID" value="SEI60507.1"/>
    <property type="molecule type" value="Genomic_DNA"/>
</dbReference>